<name>A0A1T4REI7_9GAMM</name>
<feature type="binding site" evidence="11">
    <location>
        <begin position="215"/>
        <end position="217"/>
    </location>
    <ligand>
        <name>substrate</name>
    </ligand>
</feature>
<evidence type="ECO:0000313" key="15">
    <source>
        <dbReference type="Proteomes" id="UP000190061"/>
    </source>
</evidence>
<keyword evidence="6 11" id="KW-0547">Nucleotide-binding</keyword>
<dbReference type="InterPro" id="IPR008210">
    <property type="entry name" value="PEP_carboxykinase_N"/>
</dbReference>
<dbReference type="PANTHER" id="PTHR11561">
    <property type="entry name" value="PHOSPHOENOLPYRUVATE CARBOXYKINASE"/>
    <property type="match status" value="1"/>
</dbReference>
<dbReference type="GO" id="GO:0004613">
    <property type="term" value="F:phosphoenolpyruvate carboxykinase (GTP) activity"/>
    <property type="evidence" value="ECO:0007669"/>
    <property type="project" value="UniProtKB-UniRule"/>
</dbReference>
<dbReference type="Gene3D" id="2.170.8.10">
    <property type="entry name" value="Phosphoenolpyruvate Carboxykinase, domain 2"/>
    <property type="match status" value="1"/>
</dbReference>
<dbReference type="InterPro" id="IPR018091">
    <property type="entry name" value="PEP_carboxykin_GTP_CS"/>
</dbReference>
<dbReference type="NCBIfam" id="NF003253">
    <property type="entry name" value="PRK04210.1"/>
    <property type="match status" value="1"/>
</dbReference>
<dbReference type="GO" id="GO:0006107">
    <property type="term" value="P:oxaloacetate metabolic process"/>
    <property type="evidence" value="ECO:0007669"/>
    <property type="project" value="TreeGrafter"/>
</dbReference>
<dbReference type="GO" id="GO:0046327">
    <property type="term" value="P:glycerol biosynthetic process from pyruvate"/>
    <property type="evidence" value="ECO:0007669"/>
    <property type="project" value="TreeGrafter"/>
</dbReference>
<evidence type="ECO:0000256" key="8">
    <source>
        <dbReference type="ARBA" id="ARBA00023134"/>
    </source>
</evidence>
<dbReference type="GO" id="GO:0033993">
    <property type="term" value="P:response to lipid"/>
    <property type="evidence" value="ECO:0007669"/>
    <property type="project" value="TreeGrafter"/>
</dbReference>
<feature type="binding site" evidence="11">
    <location>
        <position position="83"/>
    </location>
    <ligand>
        <name>substrate</name>
    </ligand>
</feature>
<dbReference type="InterPro" id="IPR035077">
    <property type="entry name" value="PEP_carboxykinase_GTP_C"/>
</dbReference>
<evidence type="ECO:0000259" key="13">
    <source>
        <dbReference type="Pfam" id="PF17297"/>
    </source>
</evidence>
<evidence type="ECO:0000256" key="4">
    <source>
        <dbReference type="ARBA" id="ARBA00022432"/>
    </source>
</evidence>
<keyword evidence="14" id="KW-0418">Kinase</keyword>
<dbReference type="PROSITE" id="PS00505">
    <property type="entry name" value="PEPCK_GTP"/>
    <property type="match status" value="1"/>
</dbReference>
<gene>
    <name evidence="11" type="primary">pckG</name>
    <name evidence="14" type="ORF">SAMN02745674_02113</name>
</gene>
<keyword evidence="14" id="KW-0670">Pyruvate</keyword>
<feature type="binding site" evidence="11">
    <location>
        <begin position="508"/>
        <end position="511"/>
    </location>
    <ligand>
        <name>GTP</name>
        <dbReference type="ChEBI" id="CHEBI:37565"/>
    </ligand>
</feature>
<dbReference type="Pfam" id="PF17297">
    <property type="entry name" value="PEPCK_N"/>
    <property type="match status" value="1"/>
</dbReference>
<reference evidence="14 15" key="1">
    <citation type="submission" date="2017-02" db="EMBL/GenBank/DDBJ databases">
        <authorList>
            <person name="Peterson S.W."/>
        </authorList>
    </citation>
    <scope>NUCLEOTIDE SEQUENCE [LARGE SCALE GENOMIC DNA]</scope>
    <source>
        <strain evidence="14 15">DSM 21749</strain>
    </source>
</reference>
<evidence type="ECO:0000256" key="9">
    <source>
        <dbReference type="ARBA" id="ARBA00023211"/>
    </source>
</evidence>
<dbReference type="Proteomes" id="UP000190061">
    <property type="component" value="Unassembled WGS sequence"/>
</dbReference>
<dbReference type="GO" id="GO:0042594">
    <property type="term" value="P:response to starvation"/>
    <property type="evidence" value="ECO:0007669"/>
    <property type="project" value="TreeGrafter"/>
</dbReference>
<feature type="binding site" evidence="11">
    <location>
        <position position="415"/>
    </location>
    <ligand>
        <name>GTP</name>
        <dbReference type="ChEBI" id="CHEBI:37565"/>
    </ligand>
</feature>
<keyword evidence="10 11" id="KW-0456">Lyase</keyword>
<keyword evidence="15" id="KW-1185">Reference proteome</keyword>
<dbReference type="RefSeq" id="WP_234987816.1">
    <property type="nucleotide sequence ID" value="NZ_FUXP01000008.1"/>
</dbReference>
<dbReference type="SUPFAM" id="SSF68923">
    <property type="entry name" value="PEP carboxykinase N-terminal domain"/>
    <property type="match status" value="1"/>
</dbReference>
<dbReference type="GO" id="GO:0005525">
    <property type="term" value="F:GTP binding"/>
    <property type="evidence" value="ECO:0007669"/>
    <property type="project" value="UniProtKB-UniRule"/>
</dbReference>
<dbReference type="Gene3D" id="3.40.449.10">
    <property type="entry name" value="Phosphoenolpyruvate Carboxykinase, domain 1"/>
    <property type="match status" value="1"/>
</dbReference>
<accession>A0A1T4REI7</accession>
<organism evidence="14 15">
    <name type="scientific">Lysobacter spongiicola DSM 21749</name>
    <dbReference type="NCBI Taxonomy" id="1122188"/>
    <lineage>
        <taxon>Bacteria</taxon>
        <taxon>Pseudomonadati</taxon>
        <taxon>Pseudomonadota</taxon>
        <taxon>Gammaproteobacteria</taxon>
        <taxon>Lysobacterales</taxon>
        <taxon>Lysobacteraceae</taxon>
        <taxon>Novilysobacter</taxon>
    </lineage>
</organism>
<evidence type="ECO:0000256" key="7">
    <source>
        <dbReference type="ARBA" id="ARBA00022793"/>
    </source>
</evidence>
<keyword evidence="4 11" id="KW-0312">Gluconeogenesis</keyword>
<dbReference type="CDD" id="cd00819">
    <property type="entry name" value="PEPCK_GTP"/>
    <property type="match status" value="1"/>
</dbReference>
<dbReference type="Pfam" id="PF00821">
    <property type="entry name" value="PEPCK_GTP"/>
    <property type="match status" value="1"/>
</dbReference>
<comment type="subcellular location">
    <subcellularLocation>
        <location evidence="11">Cytoplasm</location>
    </subcellularLocation>
</comment>
<comment type="pathway">
    <text evidence="1 11">Carbohydrate biosynthesis; gluconeogenesis.</text>
</comment>
<evidence type="ECO:0000256" key="1">
    <source>
        <dbReference type="ARBA" id="ARBA00004742"/>
    </source>
</evidence>
<evidence type="ECO:0000256" key="11">
    <source>
        <dbReference type="HAMAP-Rule" id="MF_00452"/>
    </source>
</evidence>
<comment type="catalytic activity">
    <reaction evidence="11">
        <text>oxaloacetate + GTP = phosphoenolpyruvate + GDP + CO2</text>
        <dbReference type="Rhea" id="RHEA:10388"/>
        <dbReference type="ChEBI" id="CHEBI:16452"/>
        <dbReference type="ChEBI" id="CHEBI:16526"/>
        <dbReference type="ChEBI" id="CHEBI:37565"/>
        <dbReference type="ChEBI" id="CHEBI:58189"/>
        <dbReference type="ChEBI" id="CHEBI:58702"/>
        <dbReference type="EC" id="4.1.1.32"/>
    </reaction>
</comment>
<comment type="subunit">
    <text evidence="3 11">Monomer.</text>
</comment>
<proteinExistence type="inferred from homology"/>
<evidence type="ECO:0000256" key="6">
    <source>
        <dbReference type="ARBA" id="ARBA00022741"/>
    </source>
</evidence>
<dbReference type="EMBL" id="FUXP01000008">
    <property type="protein sequence ID" value="SKA14041.1"/>
    <property type="molecule type" value="Genomic_DNA"/>
</dbReference>
<feature type="binding site" evidence="11">
    <location>
        <position position="244"/>
    </location>
    <ligand>
        <name>Mn(2+)</name>
        <dbReference type="ChEBI" id="CHEBI:29035"/>
    </ligand>
</feature>
<dbReference type="GO" id="GO:0019543">
    <property type="term" value="P:propionate catabolic process"/>
    <property type="evidence" value="ECO:0007669"/>
    <property type="project" value="TreeGrafter"/>
</dbReference>
<dbReference type="FunFam" id="3.40.449.10:FF:000005">
    <property type="entry name" value="Phosphoenolpyruvate carboxykinase [GTP]"/>
    <property type="match status" value="1"/>
</dbReference>
<evidence type="ECO:0000256" key="5">
    <source>
        <dbReference type="ARBA" id="ARBA00022723"/>
    </source>
</evidence>
<dbReference type="PANTHER" id="PTHR11561:SF0">
    <property type="entry name" value="PHOSPHOENOLPYRUVATE CARBOXYKINASE [GTP]-RELATED"/>
    <property type="match status" value="1"/>
</dbReference>
<dbReference type="InterPro" id="IPR035078">
    <property type="entry name" value="PEP_carboxykinase_GTP_N"/>
</dbReference>
<feature type="binding site" evidence="11">
    <location>
        <position position="384"/>
    </location>
    <ligand>
        <name>GTP</name>
        <dbReference type="ChEBI" id="CHEBI:37565"/>
    </ligand>
</feature>
<keyword evidence="5 11" id="KW-0479">Metal-binding</keyword>
<dbReference type="SUPFAM" id="SSF53795">
    <property type="entry name" value="PEP carboxykinase-like"/>
    <property type="match status" value="1"/>
</dbReference>
<dbReference type="GO" id="GO:0071333">
    <property type="term" value="P:cellular response to glucose stimulus"/>
    <property type="evidence" value="ECO:0007669"/>
    <property type="project" value="TreeGrafter"/>
</dbReference>
<dbReference type="InterPro" id="IPR013035">
    <property type="entry name" value="PEP_carboxykinase_C"/>
</dbReference>
<comment type="similarity">
    <text evidence="2 11">Belongs to the phosphoenolpyruvate carboxykinase [GTP] family.</text>
</comment>
<feature type="binding site" evidence="11">
    <location>
        <position position="295"/>
    </location>
    <ligand>
        <name>Mn(2+)</name>
        <dbReference type="ChEBI" id="CHEBI:29035"/>
    </ligand>
</feature>
<dbReference type="GO" id="GO:0006094">
    <property type="term" value="P:gluconeogenesis"/>
    <property type="evidence" value="ECO:0007669"/>
    <property type="project" value="UniProtKB-UniRule"/>
</dbReference>
<dbReference type="GO" id="GO:0005829">
    <property type="term" value="C:cytosol"/>
    <property type="evidence" value="ECO:0007669"/>
    <property type="project" value="TreeGrafter"/>
</dbReference>
<comment type="cofactor">
    <cofactor evidence="11">
        <name>Mn(2+)</name>
        <dbReference type="ChEBI" id="CHEBI:29035"/>
    </cofactor>
    <text evidence="11">Binds 1 Mn(2+) ion per subunit.</text>
</comment>
<comment type="function">
    <text evidence="11">Catalyzes the conversion of oxaloacetate (OAA) to phosphoenolpyruvate (PEP), the rate-limiting step in the metabolic pathway that produces glucose from lactate and other precursors derived from the citric acid cycle.</text>
</comment>
<dbReference type="AlphaFoldDB" id="A0A1T4REI7"/>
<dbReference type="EC" id="4.1.1.32" evidence="11"/>
<feature type="domain" description="Phosphoenolpyruvate carboxykinase GTP-utilising N-terminal" evidence="13">
    <location>
        <begin position="23"/>
        <end position="236"/>
    </location>
</feature>
<keyword evidence="14" id="KW-0808">Transferase</keyword>
<feature type="binding site" evidence="11">
    <location>
        <position position="224"/>
    </location>
    <ligand>
        <name>Mn(2+)</name>
        <dbReference type="ChEBI" id="CHEBI:29035"/>
    </ligand>
</feature>
<keyword evidence="9 11" id="KW-0464">Manganese</keyword>
<dbReference type="GO" id="GO:0016301">
    <property type="term" value="F:kinase activity"/>
    <property type="evidence" value="ECO:0007669"/>
    <property type="project" value="UniProtKB-KW"/>
</dbReference>
<sequence length="602" mass="65957">MNAITQDVSASTHPGSRLASLNQWVAEVAALTRPDRVHWCDGSDAENAELVRQMEADGTMVKLNEQTHPGSWLHRSDPDDVARVEHLTFVCTSEREDAGPNNHWMAPAEAHAKMDALFDGCMQGRTLYVVPYCMGPIDSPLSRCGVEITDSPYVVANMRIMTRMGAPALARIEREGERGGAFVKGLHSIGELDPDRRFIMHFPEELAIKSYGSGYGGNALLGKKCHALRIASHQARSEGWLAEHMLILGLQDPQGETHYIAAAFPSACGKTNLAMLIPPEGYLKDGWKISTIGDDICWMRPGKDGRLYAINPEAGFFGVAPGTSAKSNPNALASIRRNTIFTNVGVTGDNQPWWEGLGEGEPAIDWRGEPYDADKRPAAHPNARFTVSAKQCPSWSPEAENPEGVPISAIVFGGRRASLVPLVFEARDWTHGVLVGAAMGSETTAAATGAVGVMRRDPMAMKPFCGYNFADYFNHWLSFDNGGNKLPKIFHVNWFRKGDDGKFLWPGFGDNLRVLEWMIQRVKGTVGAKETPVGLLPDPADLDLDGVELDQEARAKLFGFDREGWQAEFEGIGEYLDGFGPRMPQALKDEQQRIAARLDQGA</sequence>
<evidence type="ECO:0000313" key="14">
    <source>
        <dbReference type="EMBL" id="SKA14041.1"/>
    </source>
</evidence>
<feature type="binding site" evidence="11">
    <location>
        <begin position="267"/>
        <end position="272"/>
    </location>
    <ligand>
        <name>GTP</name>
        <dbReference type="ChEBI" id="CHEBI:37565"/>
    </ligand>
</feature>
<dbReference type="InterPro" id="IPR008209">
    <property type="entry name" value="PEP_carboxykinase_GTP"/>
</dbReference>
<feature type="active site" evidence="11">
    <location>
        <position position="268"/>
    </location>
</feature>
<evidence type="ECO:0000259" key="12">
    <source>
        <dbReference type="Pfam" id="PF00821"/>
    </source>
</evidence>
<protein>
    <recommendedName>
        <fullName evidence="11">Phosphoenolpyruvate carboxykinase [GTP]</fullName>
        <shortName evidence="11">PEP carboxykinase</shortName>
        <shortName evidence="11">PEPCK</shortName>
        <ecNumber evidence="11">4.1.1.32</ecNumber>
    </recommendedName>
    <alternativeName>
        <fullName evidence="11">GTP-dependent phosphoenolpyruvate carboxykinase</fullName>
        <shortName evidence="11">GTP-PEPCK</shortName>
    </alternativeName>
</protein>
<keyword evidence="8 11" id="KW-0342">GTP-binding</keyword>
<dbReference type="Gene3D" id="3.90.228.20">
    <property type="match status" value="1"/>
</dbReference>
<feature type="binding site" evidence="11">
    <location>
        <begin position="382"/>
        <end position="384"/>
    </location>
    <ligand>
        <name>substrate</name>
    </ligand>
</feature>
<evidence type="ECO:0000256" key="3">
    <source>
        <dbReference type="ARBA" id="ARBA00011245"/>
    </source>
</evidence>
<evidence type="ECO:0000256" key="2">
    <source>
        <dbReference type="ARBA" id="ARBA00005796"/>
    </source>
</evidence>
<feature type="binding site" evidence="11">
    <location>
        <position position="266"/>
    </location>
    <ligand>
        <name>substrate</name>
    </ligand>
</feature>
<keyword evidence="11" id="KW-0963">Cytoplasm</keyword>
<dbReference type="HAMAP" id="MF_00452">
    <property type="entry name" value="PEPCK_GTP"/>
    <property type="match status" value="1"/>
</dbReference>
<evidence type="ECO:0000256" key="10">
    <source>
        <dbReference type="ARBA" id="ARBA00023239"/>
    </source>
</evidence>
<dbReference type="STRING" id="1122188.SAMN02745674_02113"/>
<dbReference type="UniPathway" id="UPA00138"/>
<keyword evidence="7 11" id="KW-0210">Decarboxylase</keyword>
<feature type="domain" description="Phosphoenolpyruvate carboxykinase C-terminal P-loop" evidence="12">
    <location>
        <begin position="240"/>
        <end position="596"/>
    </location>
</feature>
<dbReference type="GO" id="GO:0030145">
    <property type="term" value="F:manganese ion binding"/>
    <property type="evidence" value="ECO:0007669"/>
    <property type="project" value="UniProtKB-UniRule"/>
</dbReference>
<dbReference type="PIRSF" id="PIRSF001348">
    <property type="entry name" value="PEP_carboxykinase_GTP"/>
    <property type="match status" value="1"/>
</dbReference>